<keyword evidence="3" id="KW-1185">Reference proteome</keyword>
<keyword evidence="1" id="KW-1133">Transmembrane helix</keyword>
<proteinExistence type="predicted"/>
<dbReference type="Proteomes" id="UP000000600">
    <property type="component" value="Unassembled WGS sequence"/>
</dbReference>
<evidence type="ECO:0008006" key="4">
    <source>
        <dbReference type="Google" id="ProtNLM"/>
    </source>
</evidence>
<sequence length="179" mass="21999">MLNQVNYKSETVLKCYDINFRQNIVAFVEMYKMHFLYFNVLKLTRYVLTNSFIKVHIQSVFYARIVINIDILMGLLIFIFVHGNKAKTLQFQFQPWLSLLFQHSFRFLNWMMRWQKMGYQYIAQYFHILQVYFTYMFDIKDAHSFKRGQDYLLKDLTQKCIIQQEQYEFNDEIINSMYV</sequence>
<dbReference type="KEGG" id="ptm:GSPATT00006679001"/>
<dbReference type="HOGENOM" id="CLU_1506225_0_0_1"/>
<reference evidence="2 3" key="1">
    <citation type="journal article" date="2006" name="Nature">
        <title>Global trends of whole-genome duplications revealed by the ciliate Paramecium tetraurelia.</title>
        <authorList>
            <consortium name="Genoscope"/>
            <person name="Aury J.-M."/>
            <person name="Jaillon O."/>
            <person name="Duret L."/>
            <person name="Noel B."/>
            <person name="Jubin C."/>
            <person name="Porcel B.M."/>
            <person name="Segurens B."/>
            <person name="Daubin V."/>
            <person name="Anthouard V."/>
            <person name="Aiach N."/>
            <person name="Arnaiz O."/>
            <person name="Billaut A."/>
            <person name="Beisson J."/>
            <person name="Blanc I."/>
            <person name="Bouhouche K."/>
            <person name="Camara F."/>
            <person name="Duharcourt S."/>
            <person name="Guigo R."/>
            <person name="Gogendeau D."/>
            <person name="Katinka M."/>
            <person name="Keller A.-M."/>
            <person name="Kissmehl R."/>
            <person name="Klotz C."/>
            <person name="Koll F."/>
            <person name="Le Moue A."/>
            <person name="Lepere C."/>
            <person name="Malinsky S."/>
            <person name="Nowacki M."/>
            <person name="Nowak J.K."/>
            <person name="Plattner H."/>
            <person name="Poulain J."/>
            <person name="Ruiz F."/>
            <person name="Serrano V."/>
            <person name="Zagulski M."/>
            <person name="Dessen P."/>
            <person name="Betermier M."/>
            <person name="Weissenbach J."/>
            <person name="Scarpelli C."/>
            <person name="Schachter V."/>
            <person name="Sperling L."/>
            <person name="Meyer E."/>
            <person name="Cohen J."/>
            <person name="Wincker P."/>
        </authorList>
    </citation>
    <scope>NUCLEOTIDE SEQUENCE [LARGE SCALE GENOMIC DNA]</scope>
    <source>
        <strain evidence="2 3">Stock d4-2</strain>
    </source>
</reference>
<dbReference type="AlphaFoldDB" id="A0C9A6"/>
<keyword evidence="1" id="KW-0472">Membrane</keyword>
<dbReference type="EMBL" id="CT868052">
    <property type="protein sequence ID" value="CAK67373.1"/>
    <property type="molecule type" value="Genomic_DNA"/>
</dbReference>
<evidence type="ECO:0000256" key="1">
    <source>
        <dbReference type="SAM" id="Phobius"/>
    </source>
</evidence>
<dbReference type="RefSeq" id="XP_001434770.1">
    <property type="nucleotide sequence ID" value="XM_001434733.2"/>
</dbReference>
<evidence type="ECO:0000313" key="2">
    <source>
        <dbReference type="EMBL" id="CAK67373.1"/>
    </source>
</evidence>
<dbReference type="GeneID" id="5020555"/>
<accession>A0C9A6</accession>
<feature type="transmembrane region" description="Helical" evidence="1">
    <location>
        <begin position="61"/>
        <end position="81"/>
    </location>
</feature>
<keyword evidence="1" id="KW-0812">Transmembrane</keyword>
<protein>
    <recommendedName>
        <fullName evidence="4">Transmembrane protein</fullName>
    </recommendedName>
</protein>
<name>A0C9A6_PARTE</name>
<organism evidence="2 3">
    <name type="scientific">Paramecium tetraurelia</name>
    <dbReference type="NCBI Taxonomy" id="5888"/>
    <lineage>
        <taxon>Eukaryota</taxon>
        <taxon>Sar</taxon>
        <taxon>Alveolata</taxon>
        <taxon>Ciliophora</taxon>
        <taxon>Intramacronucleata</taxon>
        <taxon>Oligohymenophorea</taxon>
        <taxon>Peniculida</taxon>
        <taxon>Parameciidae</taxon>
        <taxon>Paramecium</taxon>
    </lineage>
</organism>
<dbReference type="InParanoid" id="A0C9A6"/>
<gene>
    <name evidence="2" type="ORF">GSPATT00006679001</name>
</gene>
<feature type="transmembrane region" description="Helical" evidence="1">
    <location>
        <begin position="118"/>
        <end position="137"/>
    </location>
</feature>
<evidence type="ECO:0000313" key="3">
    <source>
        <dbReference type="Proteomes" id="UP000000600"/>
    </source>
</evidence>